<evidence type="ECO:0000313" key="2">
    <source>
        <dbReference type="EMBL" id="KAK8769771.1"/>
    </source>
</evidence>
<dbReference type="EMBL" id="JARKHS020022134">
    <property type="protein sequence ID" value="KAK8769771.1"/>
    <property type="molecule type" value="Genomic_DNA"/>
</dbReference>
<name>A0AAQ4E4Z0_AMBAM</name>
<feature type="signal peptide" evidence="1">
    <location>
        <begin position="1"/>
        <end position="28"/>
    </location>
</feature>
<organism evidence="2 3">
    <name type="scientific">Amblyomma americanum</name>
    <name type="common">Lone star tick</name>
    <dbReference type="NCBI Taxonomy" id="6943"/>
    <lineage>
        <taxon>Eukaryota</taxon>
        <taxon>Metazoa</taxon>
        <taxon>Ecdysozoa</taxon>
        <taxon>Arthropoda</taxon>
        <taxon>Chelicerata</taxon>
        <taxon>Arachnida</taxon>
        <taxon>Acari</taxon>
        <taxon>Parasitiformes</taxon>
        <taxon>Ixodida</taxon>
        <taxon>Ixodoidea</taxon>
        <taxon>Ixodidae</taxon>
        <taxon>Amblyomminae</taxon>
        <taxon>Amblyomma</taxon>
    </lineage>
</organism>
<reference evidence="2 3" key="1">
    <citation type="journal article" date="2023" name="Arcadia Sci">
        <title>De novo assembly of a long-read Amblyomma americanum tick genome.</title>
        <authorList>
            <person name="Chou S."/>
            <person name="Poskanzer K.E."/>
            <person name="Rollins M."/>
            <person name="Thuy-Boun P.S."/>
        </authorList>
    </citation>
    <scope>NUCLEOTIDE SEQUENCE [LARGE SCALE GENOMIC DNA]</scope>
    <source>
        <strain evidence="2">F_SG_1</strain>
        <tissue evidence="2">Salivary glands</tissue>
    </source>
</reference>
<keyword evidence="3" id="KW-1185">Reference proteome</keyword>
<evidence type="ECO:0008006" key="4">
    <source>
        <dbReference type="Google" id="ProtNLM"/>
    </source>
</evidence>
<protein>
    <recommendedName>
        <fullName evidence="4">Secreted protein</fullName>
    </recommendedName>
</protein>
<keyword evidence="1" id="KW-0732">Signal</keyword>
<evidence type="ECO:0000313" key="3">
    <source>
        <dbReference type="Proteomes" id="UP001321473"/>
    </source>
</evidence>
<comment type="caution">
    <text evidence="2">The sequence shown here is derived from an EMBL/GenBank/DDBJ whole genome shotgun (WGS) entry which is preliminary data.</text>
</comment>
<accession>A0AAQ4E4Z0</accession>
<dbReference type="AlphaFoldDB" id="A0AAQ4E4Z0"/>
<gene>
    <name evidence="2" type="ORF">V5799_013771</name>
</gene>
<dbReference type="Proteomes" id="UP001321473">
    <property type="component" value="Unassembled WGS sequence"/>
</dbReference>
<evidence type="ECO:0000256" key="1">
    <source>
        <dbReference type="SAM" id="SignalP"/>
    </source>
</evidence>
<sequence>MAGRRGGREIVLHVSSLFFLSFSMHILSDCLLSDTRYSVVNFLAPEYFVLADNPGLALSPLARKEGKTHPFYQNST</sequence>
<feature type="chain" id="PRO_5042883728" description="Secreted protein" evidence="1">
    <location>
        <begin position="29"/>
        <end position="76"/>
    </location>
</feature>
<proteinExistence type="predicted"/>